<keyword evidence="2" id="KW-0812">Transmembrane</keyword>
<accession>A0ABY7E3P3</accession>
<sequence length="304" mass="33224">MPQTTAQNIMVYHVPEAITTPTSTCSCGGGRRAAQVFVRCQLPAKRCLPGHVQRNNVERGHPSDVEAAYGVRLRGGGPVWVEPERRGTRGATTCTSRLPVPTSLSTPLYWNHRCIRPLGAVAASHSDLVPGNPRDELQERLRHRRRQDLSPTSAMPSTTVMKTKTTTAITSKKQTTRAPNTVTKKAITTTSRTTPTMTETNPPIRTPASKQRTQTVMSDLPSTNSETPAFSKVSQSLHHHEASETGDSLSVTVKAFVGVAAACVAVTLVLVGYLLHKWRSSRRRYSASLHSTNPLNEEIETRES</sequence>
<feature type="region of interest" description="Disordered" evidence="1">
    <location>
        <begin position="188"/>
        <end position="246"/>
    </location>
</feature>
<keyword evidence="4" id="KW-1185">Reference proteome</keyword>
<reference evidence="3" key="1">
    <citation type="submission" date="2022-11" db="EMBL/GenBank/DDBJ databases">
        <title>Centuries of genome instability and evolution in soft-shell clam transmissible cancer (bioRxiv).</title>
        <authorList>
            <person name="Hart S.F.M."/>
            <person name="Yonemitsu M.A."/>
            <person name="Giersch R.M."/>
            <person name="Beal B.F."/>
            <person name="Arriagada G."/>
            <person name="Davis B.W."/>
            <person name="Ostrander E.A."/>
            <person name="Goff S.P."/>
            <person name="Metzger M.J."/>
        </authorList>
    </citation>
    <scope>NUCLEOTIDE SEQUENCE</scope>
    <source>
        <strain evidence="3">MELC-2E11</strain>
        <tissue evidence="3">Siphon/mantle</tissue>
    </source>
</reference>
<feature type="compositionally biased region" description="Low complexity" evidence="1">
    <location>
        <begin position="188"/>
        <end position="200"/>
    </location>
</feature>
<evidence type="ECO:0000256" key="2">
    <source>
        <dbReference type="SAM" id="Phobius"/>
    </source>
</evidence>
<feature type="compositionally biased region" description="Polar residues" evidence="1">
    <location>
        <begin position="208"/>
        <end position="236"/>
    </location>
</feature>
<feature type="transmembrane region" description="Helical" evidence="2">
    <location>
        <begin position="255"/>
        <end position="275"/>
    </location>
</feature>
<evidence type="ECO:0000313" key="4">
    <source>
        <dbReference type="Proteomes" id="UP001164746"/>
    </source>
</evidence>
<gene>
    <name evidence="3" type="ORF">MAR_009679</name>
</gene>
<keyword evidence="2" id="KW-0472">Membrane</keyword>
<evidence type="ECO:0000256" key="1">
    <source>
        <dbReference type="SAM" id="MobiDB-lite"/>
    </source>
</evidence>
<keyword evidence="2" id="KW-1133">Transmembrane helix</keyword>
<proteinExistence type="predicted"/>
<feature type="non-terminal residue" evidence="3">
    <location>
        <position position="1"/>
    </location>
</feature>
<name>A0ABY7E3P3_MYAAR</name>
<evidence type="ECO:0000313" key="3">
    <source>
        <dbReference type="EMBL" id="WAR03121.1"/>
    </source>
</evidence>
<dbReference type="EMBL" id="CP111015">
    <property type="protein sequence ID" value="WAR03121.1"/>
    <property type="molecule type" value="Genomic_DNA"/>
</dbReference>
<dbReference type="Proteomes" id="UP001164746">
    <property type="component" value="Chromosome 4"/>
</dbReference>
<protein>
    <submittedName>
        <fullName evidence="3">Uncharacterized protein</fullName>
    </submittedName>
</protein>
<organism evidence="3 4">
    <name type="scientific">Mya arenaria</name>
    <name type="common">Soft-shell clam</name>
    <dbReference type="NCBI Taxonomy" id="6604"/>
    <lineage>
        <taxon>Eukaryota</taxon>
        <taxon>Metazoa</taxon>
        <taxon>Spiralia</taxon>
        <taxon>Lophotrochozoa</taxon>
        <taxon>Mollusca</taxon>
        <taxon>Bivalvia</taxon>
        <taxon>Autobranchia</taxon>
        <taxon>Heteroconchia</taxon>
        <taxon>Euheterodonta</taxon>
        <taxon>Imparidentia</taxon>
        <taxon>Neoheterodontei</taxon>
        <taxon>Myida</taxon>
        <taxon>Myoidea</taxon>
        <taxon>Myidae</taxon>
        <taxon>Mya</taxon>
    </lineage>
</organism>